<feature type="transmembrane region" description="Helical" evidence="7">
    <location>
        <begin position="263"/>
        <end position="288"/>
    </location>
</feature>
<keyword evidence="12" id="KW-1185">Reference proteome</keyword>
<keyword evidence="3" id="KW-1003">Cell membrane</keyword>
<feature type="transmembrane region" description="Helical" evidence="7">
    <location>
        <begin position="30"/>
        <end position="48"/>
    </location>
</feature>
<name>A0A1M6HR70_9BACT</name>
<dbReference type="EMBL" id="FQZU01000005">
    <property type="protein sequence ID" value="SHJ24705.1"/>
    <property type="molecule type" value="Genomic_DNA"/>
</dbReference>
<evidence type="ECO:0000256" key="6">
    <source>
        <dbReference type="ARBA" id="ARBA00023136"/>
    </source>
</evidence>
<gene>
    <name evidence="11" type="ORF">SAMN02745216_01294</name>
</gene>
<dbReference type="STRING" id="1121393.SAMN02745216_01294"/>
<feature type="transmembrane region" description="Helical" evidence="7">
    <location>
        <begin position="300"/>
        <end position="317"/>
    </location>
</feature>
<dbReference type="PANTHER" id="PTHR10590:SF4">
    <property type="entry name" value="SOLUTE CARRIER FAMILY 28 MEMBER 3"/>
    <property type="match status" value="1"/>
</dbReference>
<feature type="domain" description="Nucleoside transporter/FeoB GTPase Gate" evidence="10">
    <location>
        <begin position="108"/>
        <end position="201"/>
    </location>
</feature>
<evidence type="ECO:0000259" key="8">
    <source>
        <dbReference type="Pfam" id="PF01773"/>
    </source>
</evidence>
<protein>
    <submittedName>
        <fullName evidence="11">Concentrative nucleoside transporter, CNT family</fullName>
    </submittedName>
</protein>
<dbReference type="InterPro" id="IPR011642">
    <property type="entry name" value="Gate_dom"/>
</dbReference>
<dbReference type="AlphaFoldDB" id="A0A1M6HR70"/>
<feature type="transmembrane region" description="Helical" evidence="7">
    <location>
        <begin position="105"/>
        <end position="124"/>
    </location>
</feature>
<dbReference type="InterPro" id="IPR002668">
    <property type="entry name" value="CNT_N_dom"/>
</dbReference>
<dbReference type="PANTHER" id="PTHR10590">
    <property type="entry name" value="SODIUM/NUCLEOSIDE COTRANSPORTER"/>
    <property type="match status" value="1"/>
</dbReference>
<evidence type="ECO:0000259" key="10">
    <source>
        <dbReference type="Pfam" id="PF07670"/>
    </source>
</evidence>
<evidence type="ECO:0000256" key="1">
    <source>
        <dbReference type="ARBA" id="ARBA00004651"/>
    </source>
</evidence>
<evidence type="ECO:0000313" key="12">
    <source>
        <dbReference type="Proteomes" id="UP000183994"/>
    </source>
</evidence>
<dbReference type="GO" id="GO:0005886">
    <property type="term" value="C:plasma membrane"/>
    <property type="evidence" value="ECO:0007669"/>
    <property type="project" value="UniProtKB-SubCell"/>
</dbReference>
<feature type="transmembrane region" description="Helical" evidence="7">
    <location>
        <begin position="177"/>
        <end position="199"/>
    </location>
</feature>
<keyword evidence="6 7" id="KW-0472">Membrane</keyword>
<evidence type="ECO:0000256" key="2">
    <source>
        <dbReference type="ARBA" id="ARBA00009033"/>
    </source>
</evidence>
<dbReference type="GO" id="GO:0005337">
    <property type="term" value="F:nucleoside transmembrane transporter activity"/>
    <property type="evidence" value="ECO:0007669"/>
    <property type="project" value="InterPro"/>
</dbReference>
<dbReference type="Pfam" id="PF01773">
    <property type="entry name" value="Nucleos_tra2_N"/>
    <property type="match status" value="1"/>
</dbReference>
<dbReference type="Proteomes" id="UP000183994">
    <property type="component" value="Unassembled WGS sequence"/>
</dbReference>
<feature type="domain" description="Concentrative nucleoside transporter C-terminal" evidence="9">
    <location>
        <begin position="210"/>
        <end position="412"/>
    </location>
</feature>
<dbReference type="RefSeq" id="WP_073474150.1">
    <property type="nucleotide sequence ID" value="NZ_FQZU01000005.1"/>
</dbReference>
<dbReference type="OrthoDB" id="9766455at2"/>
<feature type="transmembrane region" description="Helical" evidence="7">
    <location>
        <begin position="392"/>
        <end position="415"/>
    </location>
</feature>
<dbReference type="InterPro" id="IPR008276">
    <property type="entry name" value="C_nuclsd_transpt"/>
</dbReference>
<evidence type="ECO:0000256" key="4">
    <source>
        <dbReference type="ARBA" id="ARBA00022692"/>
    </source>
</evidence>
<dbReference type="InterPro" id="IPR011657">
    <property type="entry name" value="CNT_C_dom"/>
</dbReference>
<accession>A0A1M6HR70</accession>
<comment type="subcellular location">
    <subcellularLocation>
        <location evidence="1">Cell membrane</location>
        <topology evidence="1">Multi-pass membrane protein</topology>
    </subcellularLocation>
</comment>
<evidence type="ECO:0000256" key="7">
    <source>
        <dbReference type="SAM" id="Phobius"/>
    </source>
</evidence>
<dbReference type="Pfam" id="PF07662">
    <property type="entry name" value="Nucleos_tra2_C"/>
    <property type="match status" value="1"/>
</dbReference>
<feature type="transmembrane region" description="Helical" evidence="7">
    <location>
        <begin position="144"/>
        <end position="165"/>
    </location>
</feature>
<reference evidence="12" key="1">
    <citation type="submission" date="2016-11" db="EMBL/GenBank/DDBJ databases">
        <authorList>
            <person name="Varghese N."/>
            <person name="Submissions S."/>
        </authorList>
    </citation>
    <scope>NUCLEOTIDE SEQUENCE [LARGE SCALE GENOMIC DNA]</scope>
    <source>
        <strain evidence="12">DSM 16219</strain>
    </source>
</reference>
<evidence type="ECO:0000256" key="3">
    <source>
        <dbReference type="ARBA" id="ARBA00022475"/>
    </source>
</evidence>
<organism evidence="11 12">
    <name type="scientific">Desulfatibacillum alkenivorans DSM 16219</name>
    <dbReference type="NCBI Taxonomy" id="1121393"/>
    <lineage>
        <taxon>Bacteria</taxon>
        <taxon>Pseudomonadati</taxon>
        <taxon>Thermodesulfobacteriota</taxon>
        <taxon>Desulfobacteria</taxon>
        <taxon>Desulfobacterales</taxon>
        <taxon>Desulfatibacillaceae</taxon>
        <taxon>Desulfatibacillum</taxon>
    </lineage>
</organism>
<evidence type="ECO:0000256" key="5">
    <source>
        <dbReference type="ARBA" id="ARBA00022989"/>
    </source>
</evidence>
<evidence type="ECO:0000259" key="9">
    <source>
        <dbReference type="Pfam" id="PF07662"/>
    </source>
</evidence>
<keyword evidence="5 7" id="KW-1133">Transmembrane helix</keyword>
<comment type="similarity">
    <text evidence="2">Belongs to the concentrative nucleoside transporter (CNT) (TC 2.A.41) family.</text>
</comment>
<feature type="transmembrane region" description="Helical" evidence="7">
    <location>
        <begin position="211"/>
        <end position="230"/>
    </location>
</feature>
<keyword evidence="4 7" id="KW-0812">Transmembrane</keyword>
<feature type="transmembrane region" description="Helical" evidence="7">
    <location>
        <begin position="355"/>
        <end position="380"/>
    </location>
</feature>
<dbReference type="GO" id="GO:0015293">
    <property type="term" value="F:symporter activity"/>
    <property type="evidence" value="ECO:0007669"/>
    <property type="project" value="TreeGrafter"/>
</dbReference>
<proteinExistence type="inferred from homology"/>
<feature type="domain" description="Concentrative nucleoside transporter N-terminal" evidence="8">
    <location>
        <begin position="9"/>
        <end position="82"/>
    </location>
</feature>
<evidence type="ECO:0000313" key="11">
    <source>
        <dbReference type="EMBL" id="SHJ24705.1"/>
    </source>
</evidence>
<dbReference type="Pfam" id="PF07670">
    <property type="entry name" value="Gate"/>
    <property type="match status" value="1"/>
</dbReference>
<sequence length="417" mass="43861">MLDILHCALGLAAMPLIALAFSENRKNIQLRTVLSAIVLQLILALFFLKMPGAQGVFLALNKVVGALETAARAGTTFVFGYLGGGESFPFEVTDQGASYIFGLRGLWLILVMSALSSLLFYWRILPLIVRGFAWLLRRSLGVGGAEGLGLAANVFVGMIEAPLFVKPYLRDVSRGELFALMTGGMATVAGTVLVLYASFLKPVLPGALGHLLVASIISAPAAIAISRIIIPSDSATEGQMSIPNPASSSMEAITNGGTEGMKLYLNVIAMLVVCVAMVELVNICLGWVPNIGGEALTLQRILGLIMAPIVWLIGIPWSECMTAGSLMGIKTVLNEFLSYLALAGTPAEQLSPRSVLIMTYAMCGFANLGSLGIMIGGLGMMVPERRTEIVGLGFKSIIAGTLATLMTGAIAGILYTG</sequence>